<proteinExistence type="predicted"/>
<evidence type="ECO:0000313" key="1">
    <source>
        <dbReference type="EMBL" id="KTD62830.1"/>
    </source>
</evidence>
<dbReference type="eggNOG" id="ENOG502ZZYM">
    <property type="taxonomic scope" value="Bacteria"/>
</dbReference>
<comment type="caution">
    <text evidence="1">The sequence shown here is derived from an EMBL/GenBank/DDBJ whole genome shotgun (WGS) entry which is preliminary data.</text>
</comment>
<dbReference type="PATRIC" id="fig|1122169.6.peg.1000"/>
<name>A0A0W0Z1P5_9GAMM</name>
<protein>
    <submittedName>
        <fullName evidence="1">Uncharacterized protein</fullName>
    </submittedName>
</protein>
<accession>A0A0W0Z1P5</accession>
<dbReference type="RefSeq" id="WP_156412807.1">
    <property type="nucleotide sequence ID" value="NZ_KB892404.1"/>
</dbReference>
<keyword evidence="2" id="KW-1185">Reference proteome</keyword>
<gene>
    <name evidence="1" type="ORF">Lsha_0862</name>
</gene>
<evidence type="ECO:0000313" key="2">
    <source>
        <dbReference type="Proteomes" id="UP000054600"/>
    </source>
</evidence>
<reference evidence="1 2" key="1">
    <citation type="submission" date="2015-11" db="EMBL/GenBank/DDBJ databases">
        <title>Genomic analysis of 38 Legionella species identifies large and diverse effector repertoires.</title>
        <authorList>
            <person name="Burstein D."/>
            <person name="Amaro F."/>
            <person name="Zusman T."/>
            <person name="Lifshitz Z."/>
            <person name="Cohen O."/>
            <person name="Gilbert J.A."/>
            <person name="Pupko T."/>
            <person name="Shuman H.A."/>
            <person name="Segal G."/>
        </authorList>
    </citation>
    <scope>NUCLEOTIDE SEQUENCE [LARGE SCALE GENOMIC DNA]</scope>
    <source>
        <strain evidence="1 2">ATCC 49655</strain>
    </source>
</reference>
<dbReference type="EMBL" id="LNYW01000029">
    <property type="protein sequence ID" value="KTD62830.1"/>
    <property type="molecule type" value="Genomic_DNA"/>
</dbReference>
<sequence length="237" mass="26861">MANDSLNLKYTGYSKFFTNIAKIRNEIKAVRGSANMSVFTEADAREIGRGKSYAVFPELIKDVDEGRTITIESFKTALTDRGITNTEFQNKILYLVLQNRAGIHYPLGNIVNSLLLENGHQLLMNRNYNVALKVNSSNEITLVFKGVWEDFTQDPRVPAIEADVEVKITPEKAEIINFHLTKIADTEQANNGFQFLQENHQNILSKLITYLRDMLGFDTGRTLESKEDYVEESHPAP</sequence>
<organism evidence="1 2">
    <name type="scientific">Legionella shakespearei DSM 23087</name>
    <dbReference type="NCBI Taxonomy" id="1122169"/>
    <lineage>
        <taxon>Bacteria</taxon>
        <taxon>Pseudomonadati</taxon>
        <taxon>Pseudomonadota</taxon>
        <taxon>Gammaproteobacteria</taxon>
        <taxon>Legionellales</taxon>
        <taxon>Legionellaceae</taxon>
        <taxon>Legionella</taxon>
    </lineage>
</organism>
<dbReference type="Proteomes" id="UP000054600">
    <property type="component" value="Unassembled WGS sequence"/>
</dbReference>
<dbReference type="AlphaFoldDB" id="A0A0W0Z1P5"/>